<evidence type="ECO:0000256" key="3">
    <source>
        <dbReference type="ARBA" id="ARBA00023002"/>
    </source>
</evidence>
<organism evidence="5 6">
    <name type="scientific">Glarea lozoyensis (strain ATCC 74030 / MF5533)</name>
    <dbReference type="NCBI Taxonomy" id="1104152"/>
    <lineage>
        <taxon>Eukaryota</taxon>
        <taxon>Fungi</taxon>
        <taxon>Dikarya</taxon>
        <taxon>Ascomycota</taxon>
        <taxon>Pezizomycotina</taxon>
        <taxon>Leotiomycetes</taxon>
        <taxon>Helotiales</taxon>
        <taxon>Helotiaceae</taxon>
        <taxon>Glarea</taxon>
    </lineage>
</organism>
<dbReference type="InterPro" id="IPR036661">
    <property type="entry name" value="Luciferase-like_sf"/>
</dbReference>
<dbReference type="AlphaFoldDB" id="H0EEE6"/>
<dbReference type="HOGENOM" id="CLU_022256_0_0_1"/>
<evidence type="ECO:0000313" key="6">
    <source>
        <dbReference type="Proteomes" id="UP000005446"/>
    </source>
</evidence>
<comment type="caution">
    <text evidence="5">The sequence shown here is derived from an EMBL/GenBank/DDBJ whole genome shotgun (WGS) entry which is preliminary data.</text>
</comment>
<dbReference type="PANTHER" id="PTHR30011:SF16">
    <property type="entry name" value="C2H2 FINGER DOMAIN TRANSCRIPTION FACTOR (EUROFUNG)-RELATED"/>
    <property type="match status" value="1"/>
</dbReference>
<dbReference type="InterPro" id="IPR051260">
    <property type="entry name" value="Diverse_substr_monoxygenases"/>
</dbReference>
<dbReference type="GO" id="GO:0016705">
    <property type="term" value="F:oxidoreductase activity, acting on paired donors, with incorporation or reduction of molecular oxygen"/>
    <property type="evidence" value="ECO:0007669"/>
    <property type="project" value="InterPro"/>
</dbReference>
<protein>
    <submittedName>
        <fullName evidence="5">Putative monooxygenase moxC</fullName>
    </submittedName>
</protein>
<evidence type="ECO:0000256" key="4">
    <source>
        <dbReference type="ARBA" id="ARBA00023033"/>
    </source>
</evidence>
<proteinExistence type="predicted"/>
<evidence type="ECO:0000256" key="1">
    <source>
        <dbReference type="ARBA" id="ARBA00022630"/>
    </source>
</evidence>
<evidence type="ECO:0000256" key="2">
    <source>
        <dbReference type="ARBA" id="ARBA00022643"/>
    </source>
</evidence>
<dbReference type="EMBL" id="AGUE01000016">
    <property type="protein sequence ID" value="EHL02859.1"/>
    <property type="molecule type" value="Genomic_DNA"/>
</dbReference>
<name>H0EEE6_GLAL7</name>
<dbReference type="Proteomes" id="UP000005446">
    <property type="component" value="Unassembled WGS sequence"/>
</dbReference>
<keyword evidence="3" id="KW-0560">Oxidoreductase</keyword>
<accession>H0EEE6</accession>
<dbReference type="Gene3D" id="3.20.20.30">
    <property type="entry name" value="Luciferase-like domain"/>
    <property type="match status" value="2"/>
</dbReference>
<dbReference type="GO" id="GO:0004497">
    <property type="term" value="F:monooxygenase activity"/>
    <property type="evidence" value="ECO:0007669"/>
    <property type="project" value="UniProtKB-KW"/>
</dbReference>
<dbReference type="SUPFAM" id="SSF51679">
    <property type="entry name" value="Bacterial luciferase-like"/>
    <property type="match status" value="1"/>
</dbReference>
<evidence type="ECO:0000313" key="5">
    <source>
        <dbReference type="EMBL" id="EHL02859.1"/>
    </source>
</evidence>
<dbReference type="PANTHER" id="PTHR30011">
    <property type="entry name" value="ALKANESULFONATE MONOOXYGENASE-RELATED"/>
    <property type="match status" value="1"/>
</dbReference>
<keyword evidence="2" id="KW-0288">FMN</keyword>
<sequence length="375" mass="41239">MGSIQEQAPVKKLMQLNFFDMACAGSHMPYGQWKEPGDMAQFKDRLEYYQWLAQLAEKGKIISIFFADVYGGHDVYGGNMDVMLKGGSNVGVIDPVTIVAAMAAVTKSVSFGITGSTSYIAAKAMGKDRVPPSHERYEAAEEYLDLTYQPSLLAHTKAVREAAARNGRNPADIKFFAAVTPFIGRTLEEAQEKYHRAKKNMNGEVSLAKFSAYSGVDMSQYPLDEPFVFDGNTTSSNIITGVVNSMKAMFDKFDGPVTPRMFGEKMSLSGFAPVGTPEMVADAFEEQFNETDIDGFNIVYVSNPGSYEDVVELLVPELQRRGLMWQDYAVPGGTFRENIHSKPGERFLALDHPGAKYRKTQNSAANSHEVTASSA</sequence>
<keyword evidence="4 5" id="KW-0503">Monooxygenase</keyword>
<dbReference type="OrthoDB" id="5561043at2759"/>
<keyword evidence="1" id="KW-0285">Flavoprotein</keyword>
<keyword evidence="6" id="KW-1185">Reference proteome</keyword>
<gene>
    <name evidence="5" type="ORF">M7I_0821</name>
</gene>
<dbReference type="InParanoid" id="H0EEE6"/>
<reference evidence="5 6" key="1">
    <citation type="journal article" date="2012" name="Eukaryot. Cell">
        <title>Genome sequence of the fungus Glarea lozoyensis: the first genome sequence of a species from the Helotiaceae family.</title>
        <authorList>
            <person name="Youssar L."/>
            <person name="Gruening B.A."/>
            <person name="Erxleben A."/>
            <person name="Guenther S."/>
            <person name="Huettel W."/>
        </authorList>
    </citation>
    <scope>NUCLEOTIDE SEQUENCE [LARGE SCALE GENOMIC DNA]</scope>
    <source>
        <strain evidence="6">ATCC 74030 / MF5533</strain>
    </source>
</reference>